<name>A0A518IGK5_9PLAN</name>
<keyword evidence="2" id="KW-1185">Reference proteome</keyword>
<protein>
    <recommendedName>
        <fullName evidence="3">Carboxypeptidase regulatory-like domain-containing protein</fullName>
    </recommendedName>
</protein>
<sequence>MKYIPFSPSACRQLALTGLLVLFLVGLNSCDHSPGSDKPRGDVTILIKNGSEPVTDVQVDLVNEQTGEGGGGTLDDEGKTTMTMVALGSYTVTINPPPEEPVIPGIETAPKPKPSLAIPKLAQKIATSPLKVEVGSGTNEFTFDLKEIPN</sequence>
<dbReference type="OrthoDB" id="290201at2"/>
<dbReference type="AlphaFoldDB" id="A0A518IGK5"/>
<dbReference type="KEGG" id="gfm:Enr17x_42810"/>
<organism evidence="1 2">
    <name type="scientific">Gimesia fumaroli</name>
    <dbReference type="NCBI Taxonomy" id="2527976"/>
    <lineage>
        <taxon>Bacteria</taxon>
        <taxon>Pseudomonadati</taxon>
        <taxon>Planctomycetota</taxon>
        <taxon>Planctomycetia</taxon>
        <taxon>Planctomycetales</taxon>
        <taxon>Planctomycetaceae</taxon>
        <taxon>Gimesia</taxon>
    </lineage>
</organism>
<evidence type="ECO:0000313" key="2">
    <source>
        <dbReference type="Proteomes" id="UP000318313"/>
    </source>
</evidence>
<dbReference type="RefSeq" id="WP_145311568.1">
    <property type="nucleotide sequence ID" value="NZ_CP037452.1"/>
</dbReference>
<gene>
    <name evidence="1" type="ORF">Enr17x_42810</name>
</gene>
<dbReference type="EMBL" id="CP037452">
    <property type="protein sequence ID" value="QDV52221.1"/>
    <property type="molecule type" value="Genomic_DNA"/>
</dbReference>
<dbReference type="Proteomes" id="UP000318313">
    <property type="component" value="Chromosome"/>
</dbReference>
<accession>A0A518IGK5</accession>
<evidence type="ECO:0008006" key="3">
    <source>
        <dbReference type="Google" id="ProtNLM"/>
    </source>
</evidence>
<evidence type="ECO:0000313" key="1">
    <source>
        <dbReference type="EMBL" id="QDV52221.1"/>
    </source>
</evidence>
<proteinExistence type="predicted"/>
<reference evidence="1 2" key="1">
    <citation type="submission" date="2019-03" db="EMBL/GenBank/DDBJ databases">
        <title>Deep-cultivation of Planctomycetes and their phenomic and genomic characterization uncovers novel biology.</title>
        <authorList>
            <person name="Wiegand S."/>
            <person name="Jogler M."/>
            <person name="Boedeker C."/>
            <person name="Pinto D."/>
            <person name="Vollmers J."/>
            <person name="Rivas-Marin E."/>
            <person name="Kohn T."/>
            <person name="Peeters S.H."/>
            <person name="Heuer A."/>
            <person name="Rast P."/>
            <person name="Oberbeckmann S."/>
            <person name="Bunk B."/>
            <person name="Jeske O."/>
            <person name="Meyerdierks A."/>
            <person name="Storesund J.E."/>
            <person name="Kallscheuer N."/>
            <person name="Luecker S."/>
            <person name="Lage O.M."/>
            <person name="Pohl T."/>
            <person name="Merkel B.J."/>
            <person name="Hornburger P."/>
            <person name="Mueller R.-W."/>
            <person name="Bruemmer F."/>
            <person name="Labrenz M."/>
            <person name="Spormann A.M."/>
            <person name="Op den Camp H."/>
            <person name="Overmann J."/>
            <person name="Amann R."/>
            <person name="Jetten M.S.M."/>
            <person name="Mascher T."/>
            <person name="Medema M.H."/>
            <person name="Devos D.P."/>
            <person name="Kaster A.-K."/>
            <person name="Ovreas L."/>
            <person name="Rohde M."/>
            <person name="Galperin M.Y."/>
            <person name="Jogler C."/>
        </authorList>
    </citation>
    <scope>NUCLEOTIDE SEQUENCE [LARGE SCALE GENOMIC DNA]</scope>
    <source>
        <strain evidence="1 2">Enr17</strain>
    </source>
</reference>